<dbReference type="AlphaFoldDB" id="A0A8C2YLM9"/>
<keyword evidence="2" id="KW-0472">Membrane</keyword>
<feature type="compositionally biased region" description="Polar residues" evidence="1">
    <location>
        <begin position="79"/>
        <end position="90"/>
    </location>
</feature>
<dbReference type="Proteomes" id="UP000694398">
    <property type="component" value="Unassembled WGS sequence"/>
</dbReference>
<evidence type="ECO:0000256" key="1">
    <source>
        <dbReference type="SAM" id="MobiDB-lite"/>
    </source>
</evidence>
<evidence type="ECO:0000256" key="2">
    <source>
        <dbReference type="SAM" id="Phobius"/>
    </source>
</evidence>
<feature type="compositionally biased region" description="Polar residues" evidence="1">
    <location>
        <begin position="55"/>
        <end position="65"/>
    </location>
</feature>
<accession>A0A8C2YLM9</accession>
<gene>
    <name evidence="3" type="primary">LOC102022423</name>
</gene>
<feature type="compositionally biased region" description="Basic and acidic residues" evidence="1">
    <location>
        <begin position="45"/>
        <end position="54"/>
    </location>
</feature>
<keyword evidence="4" id="KW-1185">Reference proteome</keyword>
<feature type="region of interest" description="Disordered" evidence="1">
    <location>
        <begin position="43"/>
        <end position="99"/>
    </location>
</feature>
<feature type="transmembrane region" description="Helical" evidence="2">
    <location>
        <begin position="14"/>
        <end position="36"/>
    </location>
</feature>
<sequence length="199" mass="22776">MGAKCDQLWNTLDLILVATLPGVGLALIVGVTIQTIHYCKKKSKKNIDNHREQRISSQHQRQHNSARAFGEDMRPPQPDQGQYPWSSSRQGILPGSPVYPSSQFSGRNYNFMIHDTKENNHYNYPSANWDSSWGTTKPEVNYGNKYSSSMHMQPLFDFSTPGVPKSNYIQKERQPSGYLNSEEPEIPHRIGRAQMKFNY</sequence>
<keyword evidence="2" id="KW-1133">Transmembrane helix</keyword>
<proteinExistence type="predicted"/>
<reference evidence="3" key="2">
    <citation type="submission" date="2025-09" db="UniProtKB">
        <authorList>
            <consortium name="Ensembl"/>
        </authorList>
    </citation>
    <scope>IDENTIFICATION</scope>
</reference>
<name>A0A8C2YLM9_CHILA</name>
<evidence type="ECO:0000313" key="3">
    <source>
        <dbReference type="Ensembl" id="ENSCLAP00000007751.1"/>
    </source>
</evidence>
<protein>
    <submittedName>
        <fullName evidence="3">Uncharacterized LOC102022423</fullName>
    </submittedName>
</protein>
<organism evidence="3 4">
    <name type="scientific">Chinchilla lanigera</name>
    <name type="common">Long-tailed chinchilla</name>
    <name type="synonym">Chinchilla villidera</name>
    <dbReference type="NCBI Taxonomy" id="34839"/>
    <lineage>
        <taxon>Eukaryota</taxon>
        <taxon>Metazoa</taxon>
        <taxon>Chordata</taxon>
        <taxon>Craniata</taxon>
        <taxon>Vertebrata</taxon>
        <taxon>Euteleostomi</taxon>
        <taxon>Mammalia</taxon>
        <taxon>Eutheria</taxon>
        <taxon>Euarchontoglires</taxon>
        <taxon>Glires</taxon>
        <taxon>Rodentia</taxon>
        <taxon>Hystricomorpha</taxon>
        <taxon>Chinchillidae</taxon>
        <taxon>Chinchilla</taxon>
    </lineage>
</organism>
<reference evidence="3" key="1">
    <citation type="submission" date="2025-08" db="UniProtKB">
        <authorList>
            <consortium name="Ensembl"/>
        </authorList>
    </citation>
    <scope>IDENTIFICATION</scope>
</reference>
<evidence type="ECO:0000313" key="4">
    <source>
        <dbReference type="Proteomes" id="UP000694398"/>
    </source>
</evidence>
<keyword evidence="2" id="KW-0812">Transmembrane</keyword>
<dbReference type="GeneTree" id="ENSGT00520000059318"/>
<dbReference type="Ensembl" id="ENSCLAT00000007871.1">
    <property type="protein sequence ID" value="ENSCLAP00000007751.1"/>
    <property type="gene ID" value="ENSCLAG00000005441.1"/>
</dbReference>
<dbReference type="OMA" id="NIVCACK"/>